<sequence>MKTRRTERRDAGVSLSTETQRKLDEARRVLGCDGDAAIAQALDLLLGANKKQKSAEGVERGQGSNSPASVLASLPEDGAGSVPSSVSCRRSLWEELPYTVAECLYEKLGNSAAVHVRHRLLQVCQSWRRQFVEFVDTVPAGLSITNRRCCWKLCSGDGSSRCSTRDLVGVRALGVGVRRLPTPRLITLPQALPRLERLDLHFPPTFNLSGAEHLQHLKAIGEVVPSLGLQFRSFGLPHQQVTALQQLPSLHRLSYKIHRSQSHQSLLRGHACALQALTQLQELSLRVSFEGFLPARFGCLSILATIPALTSLTVRTRQEYGNWIELPKLGGLSMLTSLRRLDIDGMTELRPGDALLLSALTRLETLILRNSAYLRLSHLTSLTRLTSLRRLDYSLHGEYVEASLYSGEEDAPCGSVQRDDPLRALLSMTALTDLDLANRLDFSFKRDVGCLLQMTSLTKLNLCQTLRTLPFQHALSALVSLRQLQALNLEGYTEDLSPVTQLHSLHHLSLRSCLMVDSELLEELATCLPSLAILDIADCPATSPDGVLAMLKRLPVLWALGLSGHAISIDVVAQLHGMTGLQHLYVDRMSRARLTGVTCRAYTMSNQSRNGAANLVRQYLTTELPGRLREFTMFYRNGYIDFPDWDGWWLTREEDVLSDREYSDSDSSILGSDGGYSSEEEEEEDDEFDDDGEGGVPVDEVGDSDEDFEIDLDGE</sequence>
<dbReference type="EMBL" id="HBGG01034249">
    <property type="protein sequence ID" value="CAD9215719.1"/>
    <property type="molecule type" value="Transcribed_RNA"/>
</dbReference>
<dbReference type="AlphaFoldDB" id="A0A6U1K067"/>
<evidence type="ECO:0000313" key="4">
    <source>
        <dbReference type="EMBL" id="CAD9215720.1"/>
    </source>
</evidence>
<accession>A0A6U1K067</accession>
<evidence type="ECO:0000313" key="3">
    <source>
        <dbReference type="EMBL" id="CAD9215719.1"/>
    </source>
</evidence>
<dbReference type="EMBL" id="HBGG01034250">
    <property type="protein sequence ID" value="CAD9215720.1"/>
    <property type="molecule type" value="Transcribed_RNA"/>
</dbReference>
<reference evidence="4" key="1">
    <citation type="submission" date="2021-01" db="EMBL/GenBank/DDBJ databases">
        <authorList>
            <person name="Corre E."/>
            <person name="Pelletier E."/>
            <person name="Niang G."/>
            <person name="Scheremetjew M."/>
            <person name="Finn R."/>
            <person name="Kale V."/>
            <person name="Holt S."/>
            <person name="Cochrane G."/>
            <person name="Meng A."/>
            <person name="Brown T."/>
            <person name="Cohen L."/>
        </authorList>
    </citation>
    <scope>NUCLEOTIDE SEQUENCE</scope>
    <source>
        <strain evidence="4">PLY429</strain>
    </source>
</reference>
<evidence type="ECO:0000256" key="1">
    <source>
        <dbReference type="ARBA" id="ARBA00004430"/>
    </source>
</evidence>
<feature type="region of interest" description="Disordered" evidence="2">
    <location>
        <begin position="55"/>
        <end position="85"/>
    </location>
</feature>
<feature type="compositionally biased region" description="Low complexity" evidence="2">
    <location>
        <begin position="665"/>
        <end position="677"/>
    </location>
</feature>
<feature type="region of interest" description="Disordered" evidence="2">
    <location>
        <begin position="661"/>
        <end position="715"/>
    </location>
</feature>
<dbReference type="InterPro" id="IPR032675">
    <property type="entry name" value="LRR_dom_sf"/>
</dbReference>
<comment type="subcellular location">
    <subcellularLocation>
        <location evidence="1">Cytoplasm</location>
        <location evidence="1">Cytoskeleton</location>
        <location evidence="1">Cilium axoneme</location>
    </subcellularLocation>
</comment>
<dbReference type="PANTHER" id="PTHR47186">
    <property type="entry name" value="LEUCINE-RICH REPEAT-CONTAINING PROTEIN 57"/>
    <property type="match status" value="1"/>
</dbReference>
<protein>
    <recommendedName>
        <fullName evidence="5">F-box domain-containing protein</fullName>
    </recommendedName>
</protein>
<feature type="compositionally biased region" description="Acidic residues" evidence="2">
    <location>
        <begin position="700"/>
        <end position="715"/>
    </location>
</feature>
<evidence type="ECO:0000256" key="2">
    <source>
        <dbReference type="SAM" id="MobiDB-lite"/>
    </source>
</evidence>
<dbReference type="Gene3D" id="3.80.10.10">
    <property type="entry name" value="Ribonuclease Inhibitor"/>
    <property type="match status" value="2"/>
</dbReference>
<feature type="compositionally biased region" description="Acidic residues" evidence="2">
    <location>
        <begin position="678"/>
        <end position="693"/>
    </location>
</feature>
<dbReference type="SUPFAM" id="SSF52058">
    <property type="entry name" value="L domain-like"/>
    <property type="match status" value="1"/>
</dbReference>
<evidence type="ECO:0008006" key="5">
    <source>
        <dbReference type="Google" id="ProtNLM"/>
    </source>
</evidence>
<gene>
    <name evidence="3" type="ORF">TCHU04912_LOCUS17959</name>
    <name evidence="4" type="ORF">TCHU04912_LOCUS17960</name>
</gene>
<name>A0A6U1K067_9CHLO</name>
<dbReference type="PANTHER" id="PTHR47186:SF3">
    <property type="entry name" value="OS09G0267800 PROTEIN"/>
    <property type="match status" value="1"/>
</dbReference>
<dbReference type="GO" id="GO:0005930">
    <property type="term" value="C:axoneme"/>
    <property type="evidence" value="ECO:0007669"/>
    <property type="project" value="UniProtKB-SubCell"/>
</dbReference>
<organism evidence="4">
    <name type="scientific">Tetraselmis chuii</name>
    <dbReference type="NCBI Taxonomy" id="63592"/>
    <lineage>
        <taxon>Eukaryota</taxon>
        <taxon>Viridiplantae</taxon>
        <taxon>Chlorophyta</taxon>
        <taxon>core chlorophytes</taxon>
        <taxon>Chlorodendrophyceae</taxon>
        <taxon>Chlorodendrales</taxon>
        <taxon>Chlorodendraceae</taxon>
        <taxon>Tetraselmis</taxon>
    </lineage>
</organism>
<proteinExistence type="predicted"/>
<feature type="region of interest" description="Disordered" evidence="2">
    <location>
        <begin position="1"/>
        <end position="20"/>
    </location>
</feature>